<dbReference type="OrthoDB" id="583252at2"/>
<name>A0A2R5FGC5_NOSCO</name>
<evidence type="ECO:0000313" key="2">
    <source>
        <dbReference type="Proteomes" id="UP000245124"/>
    </source>
</evidence>
<dbReference type="EMBL" id="BDUD01000001">
    <property type="protein sequence ID" value="GBG17165.1"/>
    <property type="molecule type" value="Genomic_DNA"/>
</dbReference>
<keyword evidence="2" id="KW-1185">Reference proteome</keyword>
<gene>
    <name evidence="1" type="ORF">NIES4072_08140</name>
</gene>
<dbReference type="Proteomes" id="UP000245124">
    <property type="component" value="Unassembled WGS sequence"/>
</dbReference>
<protein>
    <submittedName>
        <fullName evidence="1">Uncharacterized protein</fullName>
    </submittedName>
</protein>
<organism evidence="1 2">
    <name type="scientific">Nostoc commune NIES-4072</name>
    <dbReference type="NCBI Taxonomy" id="2005467"/>
    <lineage>
        <taxon>Bacteria</taxon>
        <taxon>Bacillati</taxon>
        <taxon>Cyanobacteriota</taxon>
        <taxon>Cyanophyceae</taxon>
        <taxon>Nostocales</taxon>
        <taxon>Nostocaceae</taxon>
        <taxon>Nostoc</taxon>
    </lineage>
</organism>
<sequence>MLDIVLFVLTSPLADLPISPSINQVKSVAISNIDGSTPNHLLQQVYGTKVLDEDVDVELGDEELELIAGRPRYITSYNSDIILYNYKIMSYGEFAQFARGHDDHQEIAFIERRLKDSGIPISWQAAAVIWNNLRATAPIIQKRAHRGFRVDLHTGQLSYIR</sequence>
<dbReference type="AlphaFoldDB" id="A0A2R5FGC5"/>
<reference evidence="1 2" key="1">
    <citation type="submission" date="2017-06" db="EMBL/GenBank/DDBJ databases">
        <title>Genome sequencing of cyanobaciteial culture collection at National Institute for Environmental Studies (NIES).</title>
        <authorList>
            <person name="Hirose Y."/>
            <person name="Shimura Y."/>
            <person name="Fujisawa T."/>
            <person name="Nakamura Y."/>
            <person name="Kawachi M."/>
        </authorList>
    </citation>
    <scope>NUCLEOTIDE SEQUENCE [LARGE SCALE GENOMIC DNA]</scope>
    <source>
        <strain evidence="1 2">NIES-4072</strain>
    </source>
</reference>
<comment type="caution">
    <text evidence="1">The sequence shown here is derived from an EMBL/GenBank/DDBJ whole genome shotgun (WGS) entry which is preliminary data.</text>
</comment>
<dbReference type="RefSeq" id="WP_109007414.1">
    <property type="nucleotide sequence ID" value="NZ_BDUD01000001.1"/>
</dbReference>
<accession>A0A2R5FGC5</accession>
<evidence type="ECO:0000313" key="1">
    <source>
        <dbReference type="EMBL" id="GBG17165.1"/>
    </source>
</evidence>
<proteinExistence type="predicted"/>